<name>A0A914UID6_9BILA</name>
<dbReference type="PANTHER" id="PTHR24229">
    <property type="entry name" value="NEUROPEPTIDES RECEPTOR"/>
    <property type="match status" value="1"/>
</dbReference>
<evidence type="ECO:0000256" key="2">
    <source>
        <dbReference type="ARBA" id="ARBA00022475"/>
    </source>
</evidence>
<proteinExistence type="predicted"/>
<comment type="subcellular location">
    <subcellularLocation>
        <location evidence="1">Cell membrane</location>
        <topology evidence="1">Multi-pass membrane protein</topology>
    </subcellularLocation>
</comment>
<evidence type="ECO:0000256" key="7">
    <source>
        <dbReference type="ARBA" id="ARBA00023170"/>
    </source>
</evidence>
<keyword evidence="2" id="KW-1003">Cell membrane</keyword>
<feature type="transmembrane region" description="Helical" evidence="10">
    <location>
        <begin position="160"/>
        <end position="182"/>
    </location>
</feature>
<feature type="region of interest" description="Disordered" evidence="9">
    <location>
        <begin position="292"/>
        <end position="332"/>
    </location>
</feature>
<reference evidence="13" key="1">
    <citation type="submission" date="2022-11" db="UniProtKB">
        <authorList>
            <consortium name="WormBaseParasite"/>
        </authorList>
    </citation>
    <scope>IDENTIFICATION</scope>
</reference>
<feature type="transmembrane region" description="Helical" evidence="10">
    <location>
        <begin position="13"/>
        <end position="35"/>
    </location>
</feature>
<organism evidence="12 13">
    <name type="scientific">Plectus sambesii</name>
    <dbReference type="NCBI Taxonomy" id="2011161"/>
    <lineage>
        <taxon>Eukaryota</taxon>
        <taxon>Metazoa</taxon>
        <taxon>Ecdysozoa</taxon>
        <taxon>Nematoda</taxon>
        <taxon>Chromadorea</taxon>
        <taxon>Plectida</taxon>
        <taxon>Plectina</taxon>
        <taxon>Plectoidea</taxon>
        <taxon>Plectidae</taxon>
        <taxon>Plectus</taxon>
    </lineage>
</organism>
<keyword evidence="7" id="KW-0675">Receptor</keyword>
<dbReference type="InterPro" id="IPR017452">
    <property type="entry name" value="GPCR_Rhodpsn_7TM"/>
</dbReference>
<evidence type="ECO:0000256" key="4">
    <source>
        <dbReference type="ARBA" id="ARBA00022989"/>
    </source>
</evidence>
<evidence type="ECO:0000256" key="5">
    <source>
        <dbReference type="ARBA" id="ARBA00023040"/>
    </source>
</evidence>
<evidence type="ECO:0000256" key="3">
    <source>
        <dbReference type="ARBA" id="ARBA00022692"/>
    </source>
</evidence>
<evidence type="ECO:0000256" key="6">
    <source>
        <dbReference type="ARBA" id="ARBA00023136"/>
    </source>
</evidence>
<evidence type="ECO:0000256" key="8">
    <source>
        <dbReference type="ARBA" id="ARBA00023224"/>
    </source>
</evidence>
<feature type="region of interest" description="Disordered" evidence="9">
    <location>
        <begin position="186"/>
        <end position="214"/>
    </location>
</feature>
<dbReference type="GO" id="GO:0043005">
    <property type="term" value="C:neuron projection"/>
    <property type="evidence" value="ECO:0007669"/>
    <property type="project" value="TreeGrafter"/>
</dbReference>
<dbReference type="AlphaFoldDB" id="A0A914UID6"/>
<keyword evidence="8" id="KW-0807">Transducer</keyword>
<dbReference type="PROSITE" id="PS50262">
    <property type="entry name" value="G_PROTEIN_RECEP_F1_2"/>
    <property type="match status" value="1"/>
</dbReference>
<keyword evidence="4 10" id="KW-1133">Transmembrane helix</keyword>
<feature type="transmembrane region" description="Helical" evidence="10">
    <location>
        <begin position="256"/>
        <end position="275"/>
    </location>
</feature>
<feature type="transmembrane region" description="Helical" evidence="10">
    <location>
        <begin position="47"/>
        <end position="67"/>
    </location>
</feature>
<evidence type="ECO:0000313" key="12">
    <source>
        <dbReference type="Proteomes" id="UP000887566"/>
    </source>
</evidence>
<dbReference type="GO" id="GO:0005886">
    <property type="term" value="C:plasma membrane"/>
    <property type="evidence" value="ECO:0007669"/>
    <property type="project" value="UniProtKB-SubCell"/>
</dbReference>
<feature type="transmembrane region" description="Helical" evidence="10">
    <location>
        <begin position="79"/>
        <end position="101"/>
    </location>
</feature>
<evidence type="ECO:0000259" key="11">
    <source>
        <dbReference type="PROSITE" id="PS50262"/>
    </source>
</evidence>
<dbReference type="CDD" id="cd00637">
    <property type="entry name" value="7tm_classA_rhodopsin-like"/>
    <property type="match status" value="1"/>
</dbReference>
<feature type="transmembrane region" description="Helical" evidence="10">
    <location>
        <begin position="219"/>
        <end position="244"/>
    </location>
</feature>
<evidence type="ECO:0000256" key="9">
    <source>
        <dbReference type="SAM" id="MobiDB-lite"/>
    </source>
</evidence>
<feature type="compositionally biased region" description="Basic and acidic residues" evidence="9">
    <location>
        <begin position="322"/>
        <end position="332"/>
    </location>
</feature>
<dbReference type="PANTHER" id="PTHR24229:SF40">
    <property type="entry name" value="ALLATOSTATIN C RECEPTOR 1-RELATED"/>
    <property type="match status" value="1"/>
</dbReference>
<dbReference type="Gene3D" id="1.20.1070.10">
    <property type="entry name" value="Rhodopsin 7-helix transmembrane proteins"/>
    <property type="match status" value="1"/>
</dbReference>
<feature type="compositionally biased region" description="Basic residues" evidence="9">
    <location>
        <begin position="297"/>
        <end position="321"/>
    </location>
</feature>
<dbReference type="WBParaSite" id="PSAMB.scaffold1011size37224.g10368.t1">
    <property type="protein sequence ID" value="PSAMB.scaffold1011size37224.g10368.t1"/>
    <property type="gene ID" value="PSAMB.scaffold1011size37224.g10368"/>
</dbReference>
<keyword evidence="12" id="KW-1185">Reference proteome</keyword>
<sequence>MDVFSYQSVRLDAALVVLLIIFGVVANTAAIGAILRTKLRRYAQSQYLLALLPVRQIMLVILMYSFIPNLWHNSYMGCLIVEMVSSFSSFAQAWLLVVMCAEPVVQSYLPQSTKLARRRSQLFIFCVITIAIVFALFSGMKTTAAGSESELKRMCYWKEWRLVSISHAIACLALPLVAALVLSTRRPPEPPSTNDEQESTQQPSSAERRKRRQTQPERIRFVAAFSHFFFVLPFYTLFGFAAATADGQVSGFFHTLAFYLLYIDLASTLPLYCLCWPQFRKSLNACWWSEDGPPRSHPPKVRPRKARSTRKSNRQRRKIHRKDQSSEHAERTSEFITDIVSL</sequence>
<accession>A0A914UID6</accession>
<protein>
    <submittedName>
        <fullName evidence="13">G-protein coupled receptors family 1 profile domain-containing protein</fullName>
    </submittedName>
</protein>
<dbReference type="Proteomes" id="UP000887566">
    <property type="component" value="Unplaced"/>
</dbReference>
<dbReference type="GO" id="GO:0004930">
    <property type="term" value="F:G protein-coupled receptor activity"/>
    <property type="evidence" value="ECO:0007669"/>
    <property type="project" value="UniProtKB-KW"/>
</dbReference>
<dbReference type="SUPFAM" id="SSF81321">
    <property type="entry name" value="Family A G protein-coupled receptor-like"/>
    <property type="match status" value="1"/>
</dbReference>
<feature type="transmembrane region" description="Helical" evidence="10">
    <location>
        <begin position="122"/>
        <end position="140"/>
    </location>
</feature>
<keyword evidence="6 10" id="KW-0472">Membrane</keyword>
<keyword evidence="5" id="KW-0297">G-protein coupled receptor</keyword>
<feature type="domain" description="G-protein coupled receptors family 1 profile" evidence="11">
    <location>
        <begin position="26"/>
        <end position="272"/>
    </location>
</feature>
<keyword evidence="3 10" id="KW-0812">Transmembrane</keyword>
<evidence type="ECO:0000256" key="10">
    <source>
        <dbReference type="SAM" id="Phobius"/>
    </source>
</evidence>
<dbReference type="GO" id="GO:0042277">
    <property type="term" value="F:peptide binding"/>
    <property type="evidence" value="ECO:0007669"/>
    <property type="project" value="TreeGrafter"/>
</dbReference>
<evidence type="ECO:0000313" key="13">
    <source>
        <dbReference type="WBParaSite" id="PSAMB.scaffold1011size37224.g10368.t1"/>
    </source>
</evidence>
<evidence type="ECO:0000256" key="1">
    <source>
        <dbReference type="ARBA" id="ARBA00004651"/>
    </source>
</evidence>